<sequence length="456" mass="48545">ALRTTGGDPPPQVTWSKDGNVIDDTFTVTPQGFVRNELRLGPLRRPDLMAQLVCTASNNNATLPLSSRVSLDINLKPTEVKIAVPSQPAAAGDRVELRCLATGARPFAQVTWFKGGQRLTQVEDFVSAATNSTVSSVSFIVDAEDNGRNVTCRADNPNLPRSEVSDTVVLNVHYAPQLTLTTGNRRPLEGDNVTLGCAVNANPAASAVSWRHGGRVLDVRNDSLLLSRVGRRQAGSYECIASNVIGEGFSNKLHLSVLYAPVCVEGLTREYAASADTRVLVACEVNASPGDVHFEWVANTTLRTGRISSFTANGTKSYASTVTGTELEYGILLCFASNNVGKQIEPCTFRIVPPGPPGSPENCTVVNLSLDSVLLKCSAGSSGGLQPVFQAEVFSVHADLLHHNISSSRQPHFKLSGLHKDTSFVALVYAANAKGRSSPVTVRFATGLLNSFPSAT</sequence>
<feature type="non-terminal residue" evidence="1">
    <location>
        <position position="1"/>
    </location>
</feature>
<accession>A0AC60NZC1</accession>
<gene>
    <name evidence="1" type="ORF">HPB47_010343</name>
</gene>
<name>A0AC60NZC1_IXOPE</name>
<keyword evidence="2" id="KW-1185">Reference proteome</keyword>
<comment type="caution">
    <text evidence="1">The sequence shown here is derived from an EMBL/GenBank/DDBJ whole genome shotgun (WGS) entry which is preliminary data.</text>
</comment>
<dbReference type="Proteomes" id="UP000805193">
    <property type="component" value="Unassembled WGS sequence"/>
</dbReference>
<proteinExistence type="predicted"/>
<feature type="non-terminal residue" evidence="1">
    <location>
        <position position="456"/>
    </location>
</feature>
<evidence type="ECO:0000313" key="1">
    <source>
        <dbReference type="EMBL" id="KAG0412507.1"/>
    </source>
</evidence>
<evidence type="ECO:0000313" key="2">
    <source>
        <dbReference type="Proteomes" id="UP000805193"/>
    </source>
</evidence>
<dbReference type="EMBL" id="JABSTQ010011340">
    <property type="protein sequence ID" value="KAG0412507.1"/>
    <property type="molecule type" value="Genomic_DNA"/>
</dbReference>
<organism evidence="1 2">
    <name type="scientific">Ixodes persulcatus</name>
    <name type="common">Taiga tick</name>
    <dbReference type="NCBI Taxonomy" id="34615"/>
    <lineage>
        <taxon>Eukaryota</taxon>
        <taxon>Metazoa</taxon>
        <taxon>Ecdysozoa</taxon>
        <taxon>Arthropoda</taxon>
        <taxon>Chelicerata</taxon>
        <taxon>Arachnida</taxon>
        <taxon>Acari</taxon>
        <taxon>Parasitiformes</taxon>
        <taxon>Ixodida</taxon>
        <taxon>Ixodoidea</taxon>
        <taxon>Ixodidae</taxon>
        <taxon>Ixodinae</taxon>
        <taxon>Ixodes</taxon>
    </lineage>
</organism>
<reference evidence="1 2" key="1">
    <citation type="journal article" date="2020" name="Cell">
        <title>Large-Scale Comparative Analyses of Tick Genomes Elucidate Their Genetic Diversity and Vector Capacities.</title>
        <authorList>
            <consortium name="Tick Genome and Microbiome Consortium (TIGMIC)"/>
            <person name="Jia N."/>
            <person name="Wang J."/>
            <person name="Shi W."/>
            <person name="Du L."/>
            <person name="Sun Y."/>
            <person name="Zhan W."/>
            <person name="Jiang J.F."/>
            <person name="Wang Q."/>
            <person name="Zhang B."/>
            <person name="Ji P."/>
            <person name="Bell-Sakyi L."/>
            <person name="Cui X.M."/>
            <person name="Yuan T.T."/>
            <person name="Jiang B.G."/>
            <person name="Yang W.F."/>
            <person name="Lam T.T."/>
            <person name="Chang Q.C."/>
            <person name="Ding S.J."/>
            <person name="Wang X.J."/>
            <person name="Zhu J.G."/>
            <person name="Ruan X.D."/>
            <person name="Zhao L."/>
            <person name="Wei J.T."/>
            <person name="Ye R.Z."/>
            <person name="Que T.C."/>
            <person name="Du C.H."/>
            <person name="Zhou Y.H."/>
            <person name="Cheng J.X."/>
            <person name="Dai P.F."/>
            <person name="Guo W.B."/>
            <person name="Han X.H."/>
            <person name="Huang E.J."/>
            <person name="Li L.F."/>
            <person name="Wei W."/>
            <person name="Gao Y.C."/>
            <person name="Liu J.Z."/>
            <person name="Shao H.Z."/>
            <person name="Wang X."/>
            <person name="Wang C.C."/>
            <person name="Yang T.C."/>
            <person name="Huo Q.B."/>
            <person name="Li W."/>
            <person name="Chen H.Y."/>
            <person name="Chen S.E."/>
            <person name="Zhou L.G."/>
            <person name="Ni X.B."/>
            <person name="Tian J.H."/>
            <person name="Sheng Y."/>
            <person name="Liu T."/>
            <person name="Pan Y.S."/>
            <person name="Xia L.Y."/>
            <person name="Li J."/>
            <person name="Zhao F."/>
            <person name="Cao W.C."/>
        </authorList>
    </citation>
    <scope>NUCLEOTIDE SEQUENCE [LARGE SCALE GENOMIC DNA]</scope>
    <source>
        <strain evidence="1">Iper-2018</strain>
    </source>
</reference>
<protein>
    <submittedName>
        <fullName evidence="1">Uncharacterized protein</fullName>
    </submittedName>
</protein>